<dbReference type="Gene3D" id="3.40.50.300">
    <property type="entry name" value="P-loop containing nucleotide triphosphate hydrolases"/>
    <property type="match status" value="1"/>
</dbReference>
<keyword evidence="2" id="KW-1185">Reference proteome</keyword>
<dbReference type="SUPFAM" id="SSF52540">
    <property type="entry name" value="P-loop containing nucleoside triphosphate hydrolases"/>
    <property type="match status" value="1"/>
</dbReference>
<dbReference type="AlphaFoldDB" id="A0A098YCN2"/>
<dbReference type="STRING" id="1522368.IN07_03745"/>
<evidence type="ECO:0000313" key="2">
    <source>
        <dbReference type="Proteomes" id="UP000029713"/>
    </source>
</evidence>
<dbReference type="InterPro" id="IPR027417">
    <property type="entry name" value="P-loop_NTPase"/>
</dbReference>
<organism evidence="1 2">
    <name type="scientific">Modestobacter caceresii</name>
    <dbReference type="NCBI Taxonomy" id="1522368"/>
    <lineage>
        <taxon>Bacteria</taxon>
        <taxon>Bacillati</taxon>
        <taxon>Actinomycetota</taxon>
        <taxon>Actinomycetes</taxon>
        <taxon>Geodermatophilales</taxon>
        <taxon>Geodermatophilaceae</taxon>
        <taxon>Modestobacter</taxon>
    </lineage>
</organism>
<dbReference type="RefSeq" id="WP_036333706.1">
    <property type="nucleotide sequence ID" value="NZ_JPMX01000010.1"/>
</dbReference>
<protein>
    <recommendedName>
        <fullName evidence="3">AAA+ ATPase domain-containing protein</fullName>
    </recommendedName>
</protein>
<gene>
    <name evidence="1" type="ORF">IN07_03745</name>
</gene>
<proteinExistence type="predicted"/>
<dbReference type="EMBL" id="JPMX01000010">
    <property type="protein sequence ID" value="KGH48175.1"/>
    <property type="molecule type" value="Genomic_DNA"/>
</dbReference>
<name>A0A098YCN2_9ACTN</name>
<dbReference type="Proteomes" id="UP000029713">
    <property type="component" value="Unassembled WGS sequence"/>
</dbReference>
<sequence>MTVLAARTGAGLRWLDPFDPADWPERERPTHLVSGLLSTTLTVLAGAPTAGKTHLAVGMAAALLNGERTFLGRELSGELDSVAFICTDADGAASVRRRIAPLVATPGSKRVRLVDYTGAGETEWTALTDAVADLAPGLLVVDNVLGLVDDVNDNGEAKRVTAPLLRLTQQGTAVLLLTHTGKPGPTGPAQGVNAAIGARTWSVPARVKATLTAREKDGRRQIKAHNNDGEPVTVDARLDVVGEAPVWTPGTGDGGPGQQEETKATAGDMWDALAERVVQEQPPGVMTARGLARHYAASVGMSEDYVRTRLGSLVCWNETRWEHKG</sequence>
<dbReference type="Pfam" id="PF13481">
    <property type="entry name" value="AAA_25"/>
    <property type="match status" value="1"/>
</dbReference>
<evidence type="ECO:0008006" key="3">
    <source>
        <dbReference type="Google" id="ProtNLM"/>
    </source>
</evidence>
<accession>A0A098YCN2</accession>
<reference evidence="1 2" key="1">
    <citation type="submission" date="2014-07" db="EMBL/GenBank/DDBJ databases">
        <title>Biosystematic studies on Modestobacter strains isolated from extreme hyper-arid desert soil and from historic building.</title>
        <authorList>
            <person name="Bukarasam K."/>
            <person name="Bull A."/>
            <person name="Girard G."/>
            <person name="van Wezel G."/>
            <person name="Goodfellow M."/>
        </authorList>
    </citation>
    <scope>NUCLEOTIDE SEQUENCE [LARGE SCALE GENOMIC DNA]</scope>
    <source>
        <strain evidence="1 2">KNN45-2b</strain>
    </source>
</reference>
<comment type="caution">
    <text evidence="1">The sequence shown here is derived from an EMBL/GenBank/DDBJ whole genome shotgun (WGS) entry which is preliminary data.</text>
</comment>
<evidence type="ECO:0000313" key="1">
    <source>
        <dbReference type="EMBL" id="KGH48175.1"/>
    </source>
</evidence>